<proteinExistence type="predicted"/>
<dbReference type="Pfam" id="PF00650">
    <property type="entry name" value="CRAL_TRIO"/>
    <property type="match status" value="1"/>
</dbReference>
<dbReference type="Proteomes" id="UP000791440">
    <property type="component" value="Unassembled WGS sequence"/>
</dbReference>
<evidence type="ECO:0000259" key="1">
    <source>
        <dbReference type="PROSITE" id="PS50191"/>
    </source>
</evidence>
<dbReference type="PANTHER" id="PTHR10174:SF222">
    <property type="entry name" value="GH10083P-RELATED"/>
    <property type="match status" value="1"/>
</dbReference>
<dbReference type="EMBL" id="JH668644">
    <property type="protein sequence ID" value="KAG6459921.1"/>
    <property type="molecule type" value="Genomic_DNA"/>
</dbReference>
<comment type="caution">
    <text evidence="2">The sequence shown here is derived from an EMBL/GenBank/DDBJ whole genome shotgun (WGS) entry which is preliminary data.</text>
</comment>
<dbReference type="GO" id="GO:0016020">
    <property type="term" value="C:membrane"/>
    <property type="evidence" value="ECO:0007669"/>
    <property type="project" value="TreeGrafter"/>
</dbReference>
<dbReference type="Gene3D" id="1.20.5.1200">
    <property type="entry name" value="Alpha-tocopherol transfer"/>
    <property type="match status" value="1"/>
</dbReference>
<dbReference type="GO" id="GO:1902936">
    <property type="term" value="F:phosphatidylinositol bisphosphate binding"/>
    <property type="evidence" value="ECO:0007669"/>
    <property type="project" value="TreeGrafter"/>
</dbReference>
<dbReference type="Gene3D" id="3.40.525.10">
    <property type="entry name" value="CRAL-TRIO lipid binding domain"/>
    <property type="match status" value="1"/>
</dbReference>
<evidence type="ECO:0000313" key="3">
    <source>
        <dbReference type="Proteomes" id="UP000791440"/>
    </source>
</evidence>
<dbReference type="PRINTS" id="PR00180">
    <property type="entry name" value="CRETINALDHBP"/>
</dbReference>
<dbReference type="AlphaFoldDB" id="A0A922CVT2"/>
<sequence length="311" mass="36524">MERIPKNPILQFHPDTMECVRKLCNFNTQLEVKEAVDLLDEWVKKQSHYRKRNFTRSYLEKTIIINKGSVERAKTQIDQLCALKTIMPTFFEKCHARDELGHLKSYCIQGLLPKLTPEHYRVYIGKFRKDGLTSYTDIFRFGVLINEYLKEYDYCNGLVLIADIRDINVLRLSYSLSLTELRNILTIATEGYDMRIKGIHYVTSSRAVEVLLRLMRSVLSAKLSERMRVHKTVESLYEVVSKEILPAEYGGDEESLLTLYDKWVEELSEKKNVDYFKEMREIRAKEGVRQTEVYRSQYCGLAGTFRKLNID</sequence>
<keyword evidence="3" id="KW-1185">Reference proteome</keyword>
<dbReference type="CDD" id="cd00170">
    <property type="entry name" value="SEC14"/>
    <property type="match status" value="1"/>
</dbReference>
<dbReference type="PANTHER" id="PTHR10174">
    <property type="entry name" value="ALPHA-TOCOPHEROL TRANSFER PROTEIN-RELATED"/>
    <property type="match status" value="1"/>
</dbReference>
<name>A0A922CVT2_MANSE</name>
<evidence type="ECO:0000313" key="2">
    <source>
        <dbReference type="EMBL" id="KAG6459921.1"/>
    </source>
</evidence>
<feature type="domain" description="CRAL-TRIO" evidence="1">
    <location>
        <begin position="96"/>
        <end position="257"/>
    </location>
</feature>
<gene>
    <name evidence="2" type="ORF">O3G_MSEX011683</name>
</gene>
<dbReference type="SUPFAM" id="SSF52087">
    <property type="entry name" value="CRAL/TRIO domain"/>
    <property type="match status" value="1"/>
</dbReference>
<protein>
    <recommendedName>
        <fullName evidence="1">CRAL-TRIO domain-containing protein</fullName>
    </recommendedName>
</protein>
<organism evidence="2 3">
    <name type="scientific">Manduca sexta</name>
    <name type="common">Tobacco hawkmoth</name>
    <name type="synonym">Tobacco hornworm</name>
    <dbReference type="NCBI Taxonomy" id="7130"/>
    <lineage>
        <taxon>Eukaryota</taxon>
        <taxon>Metazoa</taxon>
        <taxon>Ecdysozoa</taxon>
        <taxon>Arthropoda</taxon>
        <taxon>Hexapoda</taxon>
        <taxon>Insecta</taxon>
        <taxon>Pterygota</taxon>
        <taxon>Neoptera</taxon>
        <taxon>Endopterygota</taxon>
        <taxon>Lepidoptera</taxon>
        <taxon>Glossata</taxon>
        <taxon>Ditrysia</taxon>
        <taxon>Bombycoidea</taxon>
        <taxon>Sphingidae</taxon>
        <taxon>Sphinginae</taxon>
        <taxon>Sphingini</taxon>
        <taxon>Manduca</taxon>
    </lineage>
</organism>
<reference evidence="2" key="1">
    <citation type="journal article" date="2016" name="Insect Biochem. Mol. Biol.">
        <title>Multifaceted biological insights from a draft genome sequence of the tobacco hornworm moth, Manduca sexta.</title>
        <authorList>
            <person name="Kanost M.R."/>
            <person name="Arrese E.L."/>
            <person name="Cao X."/>
            <person name="Chen Y.R."/>
            <person name="Chellapilla S."/>
            <person name="Goldsmith M.R."/>
            <person name="Grosse-Wilde E."/>
            <person name="Heckel D.G."/>
            <person name="Herndon N."/>
            <person name="Jiang H."/>
            <person name="Papanicolaou A."/>
            <person name="Qu J."/>
            <person name="Soulages J.L."/>
            <person name="Vogel H."/>
            <person name="Walters J."/>
            <person name="Waterhouse R.M."/>
            <person name="Ahn S.J."/>
            <person name="Almeida F.C."/>
            <person name="An C."/>
            <person name="Aqrawi P."/>
            <person name="Bretschneider A."/>
            <person name="Bryant W.B."/>
            <person name="Bucks S."/>
            <person name="Chao H."/>
            <person name="Chevignon G."/>
            <person name="Christen J.M."/>
            <person name="Clarke D.F."/>
            <person name="Dittmer N.T."/>
            <person name="Ferguson L.C.F."/>
            <person name="Garavelou S."/>
            <person name="Gordon K.H.J."/>
            <person name="Gunaratna R.T."/>
            <person name="Han Y."/>
            <person name="Hauser F."/>
            <person name="He Y."/>
            <person name="Heidel-Fischer H."/>
            <person name="Hirsh A."/>
            <person name="Hu Y."/>
            <person name="Jiang H."/>
            <person name="Kalra D."/>
            <person name="Klinner C."/>
            <person name="Konig C."/>
            <person name="Kovar C."/>
            <person name="Kroll A.R."/>
            <person name="Kuwar S.S."/>
            <person name="Lee S.L."/>
            <person name="Lehman R."/>
            <person name="Li K."/>
            <person name="Li Z."/>
            <person name="Liang H."/>
            <person name="Lovelace S."/>
            <person name="Lu Z."/>
            <person name="Mansfield J.H."/>
            <person name="McCulloch K.J."/>
            <person name="Mathew T."/>
            <person name="Morton B."/>
            <person name="Muzny D.M."/>
            <person name="Neunemann D."/>
            <person name="Ongeri F."/>
            <person name="Pauchet Y."/>
            <person name="Pu L.L."/>
            <person name="Pyrousis I."/>
            <person name="Rao X.J."/>
            <person name="Redding A."/>
            <person name="Roesel C."/>
            <person name="Sanchez-Gracia A."/>
            <person name="Schaack S."/>
            <person name="Shukla A."/>
            <person name="Tetreau G."/>
            <person name="Wang Y."/>
            <person name="Xiong G.H."/>
            <person name="Traut W."/>
            <person name="Walsh T.K."/>
            <person name="Worley K.C."/>
            <person name="Wu D."/>
            <person name="Wu W."/>
            <person name="Wu Y.Q."/>
            <person name="Zhang X."/>
            <person name="Zou Z."/>
            <person name="Zucker H."/>
            <person name="Briscoe A.D."/>
            <person name="Burmester T."/>
            <person name="Clem R.J."/>
            <person name="Feyereisen R."/>
            <person name="Grimmelikhuijzen C.J.P."/>
            <person name="Hamodrakas S.J."/>
            <person name="Hansson B.S."/>
            <person name="Huguet E."/>
            <person name="Jermiin L.S."/>
            <person name="Lan Q."/>
            <person name="Lehman H.K."/>
            <person name="Lorenzen M."/>
            <person name="Merzendorfer H."/>
            <person name="Michalopoulos I."/>
            <person name="Morton D.B."/>
            <person name="Muthukrishnan S."/>
            <person name="Oakeshott J.G."/>
            <person name="Palmer W."/>
            <person name="Park Y."/>
            <person name="Passarelli A.L."/>
            <person name="Rozas J."/>
            <person name="Schwartz L.M."/>
            <person name="Smith W."/>
            <person name="Southgate A."/>
            <person name="Vilcinskas A."/>
            <person name="Vogt R."/>
            <person name="Wang P."/>
            <person name="Werren J."/>
            <person name="Yu X.Q."/>
            <person name="Zhou J.J."/>
            <person name="Brown S.J."/>
            <person name="Scherer S.E."/>
            <person name="Richards S."/>
            <person name="Blissard G.W."/>
        </authorList>
    </citation>
    <scope>NUCLEOTIDE SEQUENCE</scope>
</reference>
<reference evidence="2" key="2">
    <citation type="submission" date="2020-12" db="EMBL/GenBank/DDBJ databases">
        <authorList>
            <person name="Kanost M."/>
        </authorList>
    </citation>
    <scope>NUCLEOTIDE SEQUENCE</scope>
</reference>
<dbReference type="InterPro" id="IPR036865">
    <property type="entry name" value="CRAL-TRIO_dom_sf"/>
</dbReference>
<accession>A0A922CVT2</accession>
<dbReference type="PROSITE" id="PS50191">
    <property type="entry name" value="CRAL_TRIO"/>
    <property type="match status" value="1"/>
</dbReference>
<dbReference type="InterPro" id="IPR001251">
    <property type="entry name" value="CRAL-TRIO_dom"/>
</dbReference>